<accession>A0A8J7R776</accession>
<evidence type="ECO:0000256" key="1">
    <source>
        <dbReference type="SAM" id="MobiDB-lite"/>
    </source>
</evidence>
<feature type="compositionally biased region" description="Basic and acidic residues" evidence="1">
    <location>
        <begin position="94"/>
        <end position="111"/>
    </location>
</feature>
<dbReference type="RefSeq" id="WP_209335364.1">
    <property type="nucleotide sequence ID" value="NZ_JAGIYY010000003.1"/>
</dbReference>
<reference evidence="2" key="1">
    <citation type="submission" date="2021-03" db="EMBL/GenBank/DDBJ databases">
        <title>Genome sequencing and assembly of Tianweitania sediminis.</title>
        <authorList>
            <person name="Chhetri G."/>
        </authorList>
    </citation>
    <scope>NUCLEOTIDE SEQUENCE</scope>
    <source>
        <strain evidence="2">Z8</strain>
    </source>
</reference>
<proteinExistence type="predicted"/>
<protein>
    <recommendedName>
        <fullName evidence="4">Lipoprotein</fullName>
    </recommendedName>
</protein>
<keyword evidence="3" id="KW-1185">Reference proteome</keyword>
<gene>
    <name evidence="2" type="ORF">J5Y06_11860</name>
</gene>
<evidence type="ECO:0000313" key="2">
    <source>
        <dbReference type="EMBL" id="MBP0439347.1"/>
    </source>
</evidence>
<dbReference type="Proteomes" id="UP000666240">
    <property type="component" value="Unassembled WGS sequence"/>
</dbReference>
<evidence type="ECO:0000313" key="3">
    <source>
        <dbReference type="Proteomes" id="UP000666240"/>
    </source>
</evidence>
<feature type="region of interest" description="Disordered" evidence="1">
    <location>
        <begin position="49"/>
        <end position="111"/>
    </location>
</feature>
<dbReference type="AlphaFoldDB" id="A0A8J7R776"/>
<evidence type="ECO:0008006" key="4">
    <source>
        <dbReference type="Google" id="ProtNLM"/>
    </source>
</evidence>
<sequence length="276" mass="28738">MVNSRNIAAVILALAPVAGCSSDHPIPPLDVGSSSRLLSVMPQNASLVDEASPTFSRTTPPSAIAYPRSDLSSAQASLPRLEQEPFTDGGGFGKESERVTFAGRDDLSLDERRRNAPQTLESQAASLGGVPTAVSRQELEEAPAATTEPAPLASTGPARIALAEVSGVGVDAAAPLANRFGEQARAKGLSFTSADDTSATHVMKGYFSIADYQGEAVVTYVWDITDRNGKRLHRIQGSEPGGGKASGWAGVTPAAMQRIADRSIEETSSFLLSEAG</sequence>
<organism evidence="2 3">
    <name type="scientific">Tianweitania sediminis</name>
    <dbReference type="NCBI Taxonomy" id="1502156"/>
    <lineage>
        <taxon>Bacteria</taxon>
        <taxon>Pseudomonadati</taxon>
        <taxon>Pseudomonadota</taxon>
        <taxon>Alphaproteobacteria</taxon>
        <taxon>Hyphomicrobiales</taxon>
        <taxon>Phyllobacteriaceae</taxon>
        <taxon>Tianweitania</taxon>
    </lineage>
</organism>
<comment type="caution">
    <text evidence="2">The sequence shown here is derived from an EMBL/GenBank/DDBJ whole genome shotgun (WGS) entry which is preliminary data.</text>
</comment>
<dbReference type="EMBL" id="JAGIYY010000003">
    <property type="protein sequence ID" value="MBP0439347.1"/>
    <property type="molecule type" value="Genomic_DNA"/>
</dbReference>
<name>A0A8J7R776_9HYPH</name>